<protein>
    <submittedName>
        <fullName evidence="3">Glyco_hydro_57 domain-containing protein</fullName>
    </submittedName>
</protein>
<organism evidence="2 3">
    <name type="scientific">Globodera pallida</name>
    <name type="common">Potato cyst nematode worm</name>
    <name type="synonym">Heterodera pallida</name>
    <dbReference type="NCBI Taxonomy" id="36090"/>
    <lineage>
        <taxon>Eukaryota</taxon>
        <taxon>Metazoa</taxon>
        <taxon>Ecdysozoa</taxon>
        <taxon>Nematoda</taxon>
        <taxon>Chromadorea</taxon>
        <taxon>Rhabditida</taxon>
        <taxon>Tylenchina</taxon>
        <taxon>Tylenchomorpha</taxon>
        <taxon>Tylenchoidea</taxon>
        <taxon>Heteroderidae</taxon>
        <taxon>Heteroderinae</taxon>
        <taxon>Globodera</taxon>
    </lineage>
</organism>
<name>A0A183BJZ6_GLOPA</name>
<reference evidence="3" key="2">
    <citation type="submission" date="2016-06" db="UniProtKB">
        <authorList>
            <consortium name="WormBaseParasite"/>
        </authorList>
    </citation>
    <scope>IDENTIFICATION</scope>
</reference>
<dbReference type="SUPFAM" id="SSF48264">
    <property type="entry name" value="Cytochrome P450"/>
    <property type="match status" value="1"/>
</dbReference>
<dbReference type="AlphaFoldDB" id="A0A183BJZ6"/>
<dbReference type="GO" id="GO:0020037">
    <property type="term" value="F:heme binding"/>
    <property type="evidence" value="ECO:0007669"/>
    <property type="project" value="InterPro"/>
</dbReference>
<evidence type="ECO:0000313" key="2">
    <source>
        <dbReference type="Proteomes" id="UP000050741"/>
    </source>
</evidence>
<dbReference type="Gene3D" id="1.10.630.10">
    <property type="entry name" value="Cytochrome P450"/>
    <property type="match status" value="1"/>
</dbReference>
<dbReference type="Proteomes" id="UP000050741">
    <property type="component" value="Unassembled WGS sequence"/>
</dbReference>
<accession>A0A183BJZ6</accession>
<dbReference type="GO" id="GO:0004497">
    <property type="term" value="F:monooxygenase activity"/>
    <property type="evidence" value="ECO:0007669"/>
    <property type="project" value="UniProtKB-KW"/>
</dbReference>
<dbReference type="GO" id="GO:0016705">
    <property type="term" value="F:oxidoreductase activity, acting on paired donors, with incorporation or reduction of molecular oxygen"/>
    <property type="evidence" value="ECO:0007669"/>
    <property type="project" value="InterPro"/>
</dbReference>
<keyword evidence="1" id="KW-0503">Monooxygenase</keyword>
<keyword evidence="2" id="KW-1185">Reference proteome</keyword>
<sequence>MISGRKIKQFTASDNFWQLARLPLIGHLHLFPKCRYEVSEFLIGHANQALREGHNVMCWWFATELNLWALDSQSAKEILENSVELTKGNDYAFFRQWLGERRILTPTFHFAKLEQYTHIFNAEARKLVDK</sequence>
<dbReference type="WBParaSite" id="GPLIN_000092500">
    <property type="protein sequence ID" value="GPLIN_000092500"/>
    <property type="gene ID" value="GPLIN_000092500"/>
</dbReference>
<dbReference type="GO" id="GO:0005506">
    <property type="term" value="F:iron ion binding"/>
    <property type="evidence" value="ECO:0007669"/>
    <property type="project" value="InterPro"/>
</dbReference>
<reference evidence="2" key="1">
    <citation type="submission" date="2014-05" db="EMBL/GenBank/DDBJ databases">
        <title>The genome and life-stage specific transcriptomes of Globodera pallida elucidate key aspects of plant parasitism by a cyst nematode.</title>
        <authorList>
            <person name="Cotton J.A."/>
            <person name="Lilley C.J."/>
            <person name="Jones L.M."/>
            <person name="Kikuchi T."/>
            <person name="Reid A.J."/>
            <person name="Thorpe P."/>
            <person name="Tsai I.J."/>
            <person name="Beasley H."/>
            <person name="Blok V."/>
            <person name="Cock P.J.A."/>
            <person name="Van den Akker S.E."/>
            <person name="Holroyd N."/>
            <person name="Hunt M."/>
            <person name="Mantelin S."/>
            <person name="Naghra H."/>
            <person name="Pain A."/>
            <person name="Palomares-Rius J.E."/>
            <person name="Zarowiecki M."/>
            <person name="Berriman M."/>
            <person name="Jones J.T."/>
            <person name="Urwin P.E."/>
        </authorList>
    </citation>
    <scope>NUCLEOTIDE SEQUENCE [LARGE SCALE GENOMIC DNA]</scope>
    <source>
        <strain evidence="2">Lindley</strain>
    </source>
</reference>
<proteinExistence type="predicted"/>
<keyword evidence="1" id="KW-0560">Oxidoreductase</keyword>
<evidence type="ECO:0000256" key="1">
    <source>
        <dbReference type="ARBA" id="ARBA00023033"/>
    </source>
</evidence>
<dbReference type="InterPro" id="IPR036396">
    <property type="entry name" value="Cyt_P450_sf"/>
</dbReference>
<evidence type="ECO:0000313" key="3">
    <source>
        <dbReference type="WBParaSite" id="GPLIN_000092500"/>
    </source>
</evidence>